<dbReference type="Pfam" id="PF00579">
    <property type="entry name" value="tRNA-synt_1b"/>
    <property type="match status" value="1"/>
</dbReference>
<accession>A0A564Z6W3</accession>
<dbReference type="EMBL" id="CABIJS010000689">
    <property type="protein sequence ID" value="VUZ55257.1"/>
    <property type="molecule type" value="Genomic_DNA"/>
</dbReference>
<dbReference type="InterPro" id="IPR014729">
    <property type="entry name" value="Rossmann-like_a/b/a_fold"/>
</dbReference>
<gene>
    <name evidence="10" type="ORF">WMSIL1_LOCUS13103</name>
</gene>
<dbReference type="NCBIfam" id="TIGR00234">
    <property type="entry name" value="tyrS"/>
    <property type="match status" value="1"/>
</dbReference>
<dbReference type="GO" id="GO:0004831">
    <property type="term" value="F:tyrosine-tRNA ligase activity"/>
    <property type="evidence" value="ECO:0007669"/>
    <property type="project" value="UniProtKB-EC"/>
</dbReference>
<dbReference type="PANTHER" id="PTHR11766">
    <property type="entry name" value="TYROSYL-TRNA SYNTHETASE"/>
    <property type="match status" value="1"/>
</dbReference>
<keyword evidence="11" id="KW-1185">Reference proteome</keyword>
<dbReference type="PRINTS" id="PR01040">
    <property type="entry name" value="TRNASYNTHTYR"/>
</dbReference>
<dbReference type="SUPFAM" id="SSF52374">
    <property type="entry name" value="Nucleotidylyl transferase"/>
    <property type="match status" value="1"/>
</dbReference>
<dbReference type="Gene3D" id="3.40.50.620">
    <property type="entry name" value="HUPs"/>
    <property type="match status" value="1"/>
</dbReference>
<evidence type="ECO:0000256" key="9">
    <source>
        <dbReference type="RuleBase" id="RU361234"/>
    </source>
</evidence>
<keyword evidence="6 9" id="KW-0030">Aminoacyl-tRNA synthetase</keyword>
<comment type="catalytic activity">
    <reaction evidence="8 9">
        <text>tRNA(Tyr) + L-tyrosine + ATP = L-tyrosyl-tRNA(Tyr) + AMP + diphosphate + H(+)</text>
        <dbReference type="Rhea" id="RHEA:10220"/>
        <dbReference type="Rhea" id="RHEA-COMP:9706"/>
        <dbReference type="Rhea" id="RHEA-COMP:9707"/>
        <dbReference type="ChEBI" id="CHEBI:15378"/>
        <dbReference type="ChEBI" id="CHEBI:30616"/>
        <dbReference type="ChEBI" id="CHEBI:33019"/>
        <dbReference type="ChEBI" id="CHEBI:58315"/>
        <dbReference type="ChEBI" id="CHEBI:78442"/>
        <dbReference type="ChEBI" id="CHEBI:78536"/>
        <dbReference type="ChEBI" id="CHEBI:456215"/>
        <dbReference type="EC" id="6.1.1.1"/>
    </reaction>
</comment>
<keyword evidence="5 9" id="KW-0648">Protein biosynthesis</keyword>
<evidence type="ECO:0000256" key="7">
    <source>
        <dbReference type="ARBA" id="ARBA00033323"/>
    </source>
</evidence>
<dbReference type="CDD" id="cd00805">
    <property type="entry name" value="TyrRS_core"/>
    <property type="match status" value="1"/>
</dbReference>
<evidence type="ECO:0000313" key="11">
    <source>
        <dbReference type="Proteomes" id="UP000321570"/>
    </source>
</evidence>
<reference evidence="10 11" key="1">
    <citation type="submission" date="2019-07" db="EMBL/GenBank/DDBJ databases">
        <authorList>
            <person name="Jastrzebski P J."/>
            <person name="Paukszto L."/>
            <person name="Jastrzebski P J."/>
        </authorList>
    </citation>
    <scope>NUCLEOTIDE SEQUENCE [LARGE SCALE GENOMIC DNA]</scope>
    <source>
        <strain evidence="10 11">WMS-il1</strain>
    </source>
</reference>
<protein>
    <recommendedName>
        <fullName evidence="1 9">Tyrosine--tRNA ligase</fullName>
        <ecNumber evidence="1 9">6.1.1.1</ecNumber>
    </recommendedName>
    <alternativeName>
        <fullName evidence="7 9">Tyrosyl-tRNA synthetase</fullName>
    </alternativeName>
</protein>
<dbReference type="GO" id="GO:0005829">
    <property type="term" value="C:cytosol"/>
    <property type="evidence" value="ECO:0007669"/>
    <property type="project" value="TreeGrafter"/>
</dbReference>
<name>A0A564Z6W3_HYMDI</name>
<sequence length="529" mass="59007">MSLFSRVSKHLALLSVRSAKYHSFSSLNTLRSEGYFANVLPQMSDGYLDDLEKDNDLKAYCGFDPTADSLQVGNLVAFMGLLRLQAAGNNVIALIGEATSLIGDPTGQKEQRVSLGNEVYSRNSEHFREEFLKFQSNFVEQFLPNFKLSRDPGEFKVMNNMEWHKKQSLLDFLRFTANYVRYQELAHKESVKLREACGTGMSVHEFLYPMLQAYDFAHLYQCQRCNVQLGGNDQIGNIDTGLALIRRKLAENAFGLTVPLLLAPDGTKVGKTTSNNPDDVIWMNPAKLRPFHFYQKLLNLPDKLMTSEFLKCLTFYSTEEIDAILAEQKNNPSRRPAQRAIAQEVTLLVHGAGCLQASELASRVLYASSSINATQRHPMLTLSEGLTPTERNFLVTCLAHYSAPTDGPLPVIHDKVPFDASPIDRLHEVLKSALSSGPDRGIGLSVEERGLTLNGHCLIKPATYAVPPMKESCSNCKEKSCLRKKIATLETGVIEDAWRAADLATGFSILQIGKRAAWFIVPFEKVRSF</sequence>
<evidence type="ECO:0000256" key="2">
    <source>
        <dbReference type="ARBA" id="ARBA00022598"/>
    </source>
</evidence>
<evidence type="ECO:0000256" key="3">
    <source>
        <dbReference type="ARBA" id="ARBA00022741"/>
    </source>
</evidence>
<keyword evidence="3 9" id="KW-0547">Nucleotide-binding</keyword>
<evidence type="ECO:0000256" key="6">
    <source>
        <dbReference type="ARBA" id="ARBA00023146"/>
    </source>
</evidence>
<dbReference type="PANTHER" id="PTHR11766:SF1">
    <property type="entry name" value="TYROSINE--TRNA LIGASE"/>
    <property type="match status" value="1"/>
</dbReference>
<dbReference type="InterPro" id="IPR002305">
    <property type="entry name" value="aa-tRNA-synth_Ic"/>
</dbReference>
<dbReference type="AlphaFoldDB" id="A0A564Z6W3"/>
<keyword evidence="2 9" id="KW-0436">Ligase</keyword>
<keyword evidence="4 9" id="KW-0067">ATP-binding</keyword>
<dbReference type="InterPro" id="IPR002307">
    <property type="entry name" value="Tyr-tRNA-ligase"/>
</dbReference>
<evidence type="ECO:0000256" key="1">
    <source>
        <dbReference type="ARBA" id="ARBA00013160"/>
    </source>
</evidence>
<evidence type="ECO:0000313" key="10">
    <source>
        <dbReference type="EMBL" id="VUZ55257.1"/>
    </source>
</evidence>
<dbReference type="GO" id="GO:0006437">
    <property type="term" value="P:tyrosyl-tRNA aminoacylation"/>
    <property type="evidence" value="ECO:0007669"/>
    <property type="project" value="InterPro"/>
</dbReference>
<proteinExistence type="inferred from homology"/>
<dbReference type="Proteomes" id="UP000321570">
    <property type="component" value="Unassembled WGS sequence"/>
</dbReference>
<evidence type="ECO:0000256" key="4">
    <source>
        <dbReference type="ARBA" id="ARBA00022840"/>
    </source>
</evidence>
<organism evidence="10 11">
    <name type="scientific">Hymenolepis diminuta</name>
    <name type="common">Rat tapeworm</name>
    <dbReference type="NCBI Taxonomy" id="6216"/>
    <lineage>
        <taxon>Eukaryota</taxon>
        <taxon>Metazoa</taxon>
        <taxon>Spiralia</taxon>
        <taxon>Lophotrochozoa</taxon>
        <taxon>Platyhelminthes</taxon>
        <taxon>Cestoda</taxon>
        <taxon>Eucestoda</taxon>
        <taxon>Cyclophyllidea</taxon>
        <taxon>Hymenolepididae</taxon>
        <taxon>Hymenolepis</taxon>
    </lineage>
</organism>
<comment type="similarity">
    <text evidence="9">Belongs to the class-I aminoacyl-tRNA synthetase family.</text>
</comment>
<evidence type="ECO:0000256" key="8">
    <source>
        <dbReference type="ARBA" id="ARBA00048248"/>
    </source>
</evidence>
<evidence type="ECO:0000256" key="5">
    <source>
        <dbReference type="ARBA" id="ARBA00022917"/>
    </source>
</evidence>
<dbReference type="InterPro" id="IPR024088">
    <property type="entry name" value="Tyr-tRNA-ligase_bac-type"/>
</dbReference>
<dbReference type="GO" id="GO:0005524">
    <property type="term" value="F:ATP binding"/>
    <property type="evidence" value="ECO:0007669"/>
    <property type="project" value="UniProtKB-KW"/>
</dbReference>
<dbReference type="EC" id="6.1.1.1" evidence="1 9"/>
<dbReference type="Gene3D" id="1.10.240.10">
    <property type="entry name" value="Tyrosyl-Transfer RNA Synthetase"/>
    <property type="match status" value="1"/>
</dbReference>